<organism evidence="2 3">
    <name type="scientific">Agromyces mediolanus</name>
    <name type="common">Corynebacterium mediolanum</name>
    <dbReference type="NCBI Taxonomy" id="41986"/>
    <lineage>
        <taxon>Bacteria</taxon>
        <taxon>Bacillati</taxon>
        <taxon>Actinomycetota</taxon>
        <taxon>Actinomycetes</taxon>
        <taxon>Micrococcales</taxon>
        <taxon>Microbacteriaceae</taxon>
        <taxon>Agromyces</taxon>
    </lineage>
</organism>
<dbReference type="EMBL" id="BMRJ01000004">
    <property type="protein sequence ID" value="GGR34565.1"/>
    <property type="molecule type" value="Genomic_DNA"/>
</dbReference>
<dbReference type="AlphaFoldDB" id="A0A918FFB7"/>
<name>A0A918FFB7_AGRME</name>
<accession>A0A918FFB7</accession>
<evidence type="ECO:0000313" key="3">
    <source>
        <dbReference type="Proteomes" id="UP000610303"/>
    </source>
</evidence>
<reference evidence="2" key="2">
    <citation type="submission" date="2020-09" db="EMBL/GenBank/DDBJ databases">
        <authorList>
            <person name="Sun Q."/>
            <person name="Ohkuma M."/>
        </authorList>
    </citation>
    <scope>NUCLEOTIDE SEQUENCE</scope>
    <source>
        <strain evidence="2">JCM 3346</strain>
    </source>
</reference>
<proteinExistence type="predicted"/>
<sequence>MRRIDADAQSIRVVIEPGAPGGSFDVLIDGHRVWSVVVDPVRDAAGAGQRFDWPSALAQRLRGQAQVEVRPSNGGAPGAAVEARFSDDDGGPELTDQHGQRLSVNKWGDLAVAIEGRASGFAARLLDHASRLVEDVRGAGIDLFLCSGSLLGALRGGVLLAHDDDIDFGFVAPTGHPADLNLLSYRMERALLELGYTVVRHSGAHLQLYFGAEEPSAPRFYLDIFTGYFRDGEYHQPFAMRGTMRREAILPLGTTNLEGRLFPAPASPDAWLALCYGPGWREPDPGFRFDTPLSTRRRFDAWFGSFNHRRDYWESVFRGAAIAEPDRRLLALLRQLGGPVYDVGAGTSGLASALIRRSGTAVALDYALEALAIQRAAGVPTRSLNLYDRRQVLEFGVELAGSGATVVLSDVLSDLSDDGLTNARLLVDAVVSGGGVVVLAERDPANAQVLDGIATDRAAVERRNDENVDSRILRPKGKDTR</sequence>
<dbReference type="Gene3D" id="3.40.50.150">
    <property type="entry name" value="Vaccinia Virus protein VP39"/>
    <property type="match status" value="1"/>
</dbReference>
<protein>
    <recommendedName>
        <fullName evidence="4">LicD family protein</fullName>
    </recommendedName>
</protein>
<dbReference type="InterPro" id="IPR029063">
    <property type="entry name" value="SAM-dependent_MTases_sf"/>
</dbReference>
<gene>
    <name evidence="2" type="ORF">GCM10010196_30790</name>
</gene>
<evidence type="ECO:0000313" key="2">
    <source>
        <dbReference type="EMBL" id="GGR34565.1"/>
    </source>
</evidence>
<evidence type="ECO:0000256" key="1">
    <source>
        <dbReference type="SAM" id="MobiDB-lite"/>
    </source>
</evidence>
<comment type="caution">
    <text evidence="2">The sequence shown here is derived from an EMBL/GenBank/DDBJ whole genome shotgun (WGS) entry which is preliminary data.</text>
</comment>
<evidence type="ECO:0008006" key="4">
    <source>
        <dbReference type="Google" id="ProtNLM"/>
    </source>
</evidence>
<reference evidence="2" key="1">
    <citation type="journal article" date="2014" name="Int. J. Syst. Evol. Microbiol.">
        <title>Complete genome sequence of Corynebacterium casei LMG S-19264T (=DSM 44701T), isolated from a smear-ripened cheese.</title>
        <authorList>
            <consortium name="US DOE Joint Genome Institute (JGI-PGF)"/>
            <person name="Walter F."/>
            <person name="Albersmeier A."/>
            <person name="Kalinowski J."/>
            <person name="Ruckert C."/>
        </authorList>
    </citation>
    <scope>NUCLEOTIDE SEQUENCE</scope>
    <source>
        <strain evidence="2">JCM 3346</strain>
    </source>
</reference>
<dbReference type="RefSeq" id="WP_189086283.1">
    <property type="nucleotide sequence ID" value="NZ_BMRJ01000004.1"/>
</dbReference>
<feature type="region of interest" description="Disordered" evidence="1">
    <location>
        <begin position="68"/>
        <end position="98"/>
    </location>
</feature>
<dbReference type="SUPFAM" id="SSF53335">
    <property type="entry name" value="S-adenosyl-L-methionine-dependent methyltransferases"/>
    <property type="match status" value="1"/>
</dbReference>
<dbReference type="Proteomes" id="UP000610303">
    <property type="component" value="Unassembled WGS sequence"/>
</dbReference>
<keyword evidence="3" id="KW-1185">Reference proteome</keyword>